<keyword evidence="2" id="KW-1185">Reference proteome</keyword>
<evidence type="ECO:0000313" key="2">
    <source>
        <dbReference type="Proteomes" id="UP000827872"/>
    </source>
</evidence>
<evidence type="ECO:0000313" key="1">
    <source>
        <dbReference type="EMBL" id="KAH8012959.1"/>
    </source>
</evidence>
<organism evidence="1 2">
    <name type="scientific">Sphaerodactylus townsendi</name>
    <dbReference type="NCBI Taxonomy" id="933632"/>
    <lineage>
        <taxon>Eukaryota</taxon>
        <taxon>Metazoa</taxon>
        <taxon>Chordata</taxon>
        <taxon>Craniata</taxon>
        <taxon>Vertebrata</taxon>
        <taxon>Euteleostomi</taxon>
        <taxon>Lepidosauria</taxon>
        <taxon>Squamata</taxon>
        <taxon>Bifurcata</taxon>
        <taxon>Gekkota</taxon>
        <taxon>Sphaerodactylidae</taxon>
        <taxon>Sphaerodactylus</taxon>
    </lineage>
</organism>
<name>A0ACB8FZY5_9SAUR</name>
<reference evidence="1" key="1">
    <citation type="submission" date="2021-08" db="EMBL/GenBank/DDBJ databases">
        <title>The first chromosome-level gecko genome reveals the dynamic sex chromosomes of Neotropical dwarf geckos (Sphaerodactylidae: Sphaerodactylus).</title>
        <authorList>
            <person name="Pinto B.J."/>
            <person name="Keating S.E."/>
            <person name="Gamble T."/>
        </authorList>
    </citation>
    <scope>NUCLEOTIDE SEQUENCE</scope>
    <source>
        <strain evidence="1">TG3544</strain>
    </source>
</reference>
<proteinExistence type="predicted"/>
<comment type="caution">
    <text evidence="1">The sequence shown here is derived from an EMBL/GenBank/DDBJ whole genome shotgun (WGS) entry which is preliminary data.</text>
</comment>
<protein>
    <submittedName>
        <fullName evidence="1">Uncharacterized protein</fullName>
    </submittedName>
</protein>
<sequence>MRIGAKHQELRQRQVRGLAEYSTGPVGSPPDIDDDETDPNYAQVNHFRERYPAISAYRPSLPPPPETFGCENPPAPLEELYARINKPSHQHAPVER</sequence>
<dbReference type="EMBL" id="CM037615">
    <property type="protein sequence ID" value="KAH8012959.1"/>
    <property type="molecule type" value="Genomic_DNA"/>
</dbReference>
<accession>A0ACB8FZY5</accession>
<gene>
    <name evidence="1" type="ORF">K3G42_007491</name>
</gene>
<dbReference type="Proteomes" id="UP000827872">
    <property type="component" value="Linkage Group LG02"/>
</dbReference>